<comment type="caution">
    <text evidence="8">The sequence shown here is derived from an EMBL/GenBank/DDBJ whole genome shotgun (WGS) entry which is preliminary data.</text>
</comment>
<dbReference type="InterPro" id="IPR014100">
    <property type="entry name" value="GTP-bd_Obg/CgtA"/>
</dbReference>
<organism evidence="8 9">
    <name type="scientific">Steinernema hermaphroditum</name>
    <dbReference type="NCBI Taxonomy" id="289476"/>
    <lineage>
        <taxon>Eukaryota</taxon>
        <taxon>Metazoa</taxon>
        <taxon>Ecdysozoa</taxon>
        <taxon>Nematoda</taxon>
        <taxon>Chromadorea</taxon>
        <taxon>Rhabditida</taxon>
        <taxon>Tylenchina</taxon>
        <taxon>Panagrolaimomorpha</taxon>
        <taxon>Strongyloidoidea</taxon>
        <taxon>Steinernematidae</taxon>
        <taxon>Steinernema</taxon>
    </lineage>
</organism>
<dbReference type="Gene3D" id="3.40.50.300">
    <property type="entry name" value="P-loop containing nucleotide triphosphate hydrolases"/>
    <property type="match status" value="1"/>
</dbReference>
<proteinExistence type="inferred from homology"/>
<dbReference type="GO" id="GO:0005525">
    <property type="term" value="F:GTP binding"/>
    <property type="evidence" value="ECO:0007669"/>
    <property type="project" value="UniProtKB-KW"/>
</dbReference>
<feature type="region of interest" description="Disordered" evidence="5">
    <location>
        <begin position="74"/>
        <end position="110"/>
    </location>
</feature>
<evidence type="ECO:0000256" key="2">
    <source>
        <dbReference type="ARBA" id="ARBA00022517"/>
    </source>
</evidence>
<sequence>MSSQCQCCHNMTTAKSGASAVYRRIDMSHGLMQSIVRNQIDRDEYHKMMIEKTEKVKRKVESSQYRPTRANLYVPPHLRRAKNKTTAATTTDSCPASSQSSAETSPDRLNMRRRIRERLEKQLNGKTDADLAATFVDYRRVTCRAGDGGNGMVSFLRRYRVPFGGPDGGDGGNGAHIVFVADQHTKDLSGLGSVIKGKRGAFGQPKGCHGKSAEHVHVKVPLGTVVKQINSDVIVWELNRPGEIFLAARGGSGGHGNQFYVSNEVRKPIKAELGGAGEEVAYDLEMRVMAVAGLVGFPNAGKSSFLRAISRAKPKVASYPFTTLKPHVGIVHYDDFVQLSVADIPGLIEDAHQNVGLGISFLKHIERCHCLFYVLDFSLGEYPEQLSALQKELDLYEEGLSQRASAIIINKIDLAPQEIDFESIRSEFPKHRVFFVSAKTGAGLEELLVYLRGVYDVYKNEEYQKNNKEME</sequence>
<evidence type="ECO:0000256" key="3">
    <source>
        <dbReference type="ARBA" id="ARBA00022741"/>
    </source>
</evidence>
<dbReference type="Pfam" id="PF10573">
    <property type="entry name" value="UPF0561"/>
    <property type="match status" value="1"/>
</dbReference>
<dbReference type="Pfam" id="PF01926">
    <property type="entry name" value="MMR_HSR1"/>
    <property type="match status" value="1"/>
</dbReference>
<name>A0AA39ILL7_9BILA</name>
<dbReference type="SUPFAM" id="SSF52540">
    <property type="entry name" value="P-loop containing nucleoside triphosphate hydrolases"/>
    <property type="match status" value="1"/>
</dbReference>
<gene>
    <name evidence="8" type="ORF">QR680_009148</name>
</gene>
<evidence type="ECO:0000259" key="6">
    <source>
        <dbReference type="PROSITE" id="PS51710"/>
    </source>
</evidence>
<feature type="compositionally biased region" description="Polar residues" evidence="5">
    <location>
        <begin position="92"/>
        <end position="104"/>
    </location>
</feature>
<dbReference type="NCBIfam" id="NF008956">
    <property type="entry name" value="PRK12299.1"/>
    <property type="match status" value="1"/>
</dbReference>
<evidence type="ECO:0008006" key="10">
    <source>
        <dbReference type="Google" id="ProtNLM"/>
    </source>
</evidence>
<dbReference type="AlphaFoldDB" id="A0AA39ILL7"/>
<protein>
    <recommendedName>
        <fullName evidence="10">OBG-type G domain-containing protein</fullName>
    </recommendedName>
</protein>
<dbReference type="InterPro" id="IPR006073">
    <property type="entry name" value="GTP-bd"/>
</dbReference>
<dbReference type="PANTHER" id="PTHR11702">
    <property type="entry name" value="DEVELOPMENTALLY REGULATED GTP-BINDING PROTEIN-RELATED"/>
    <property type="match status" value="1"/>
</dbReference>
<dbReference type="InterPro" id="IPR018888">
    <property type="entry name" value="UPF0561"/>
</dbReference>
<keyword evidence="4" id="KW-0342">GTP-binding</keyword>
<dbReference type="CDD" id="cd01898">
    <property type="entry name" value="Obg"/>
    <property type="match status" value="1"/>
</dbReference>
<evidence type="ECO:0000256" key="1">
    <source>
        <dbReference type="ARBA" id="ARBA00007699"/>
    </source>
</evidence>
<keyword evidence="2" id="KW-0690">Ribosome biogenesis</keyword>
<dbReference type="Gene3D" id="2.70.210.12">
    <property type="entry name" value="GTP1/OBG domain"/>
    <property type="match status" value="1"/>
</dbReference>
<accession>A0AA39ILL7</accession>
<reference evidence="8" key="1">
    <citation type="submission" date="2023-06" db="EMBL/GenBank/DDBJ databases">
        <title>Genomic analysis of the entomopathogenic nematode Steinernema hermaphroditum.</title>
        <authorList>
            <person name="Schwarz E.M."/>
            <person name="Heppert J.K."/>
            <person name="Baniya A."/>
            <person name="Schwartz H.T."/>
            <person name="Tan C.-H."/>
            <person name="Antoshechkin I."/>
            <person name="Sternberg P.W."/>
            <person name="Goodrich-Blair H."/>
            <person name="Dillman A.R."/>
        </authorList>
    </citation>
    <scope>NUCLEOTIDE SEQUENCE</scope>
    <source>
        <strain evidence="8">PS9179</strain>
        <tissue evidence="8">Whole animal</tissue>
    </source>
</reference>
<feature type="domain" description="Obg" evidence="7">
    <location>
        <begin position="133"/>
        <end position="289"/>
    </location>
</feature>
<dbReference type="NCBIfam" id="TIGR02729">
    <property type="entry name" value="Obg_CgtA"/>
    <property type="match status" value="1"/>
</dbReference>
<dbReference type="Proteomes" id="UP001175271">
    <property type="component" value="Unassembled WGS sequence"/>
</dbReference>
<dbReference type="InterPro" id="IPR045086">
    <property type="entry name" value="OBG_GTPase"/>
</dbReference>
<evidence type="ECO:0000313" key="8">
    <source>
        <dbReference type="EMBL" id="KAK0425334.1"/>
    </source>
</evidence>
<evidence type="ECO:0000313" key="9">
    <source>
        <dbReference type="Proteomes" id="UP001175271"/>
    </source>
</evidence>
<evidence type="ECO:0000259" key="7">
    <source>
        <dbReference type="PROSITE" id="PS51883"/>
    </source>
</evidence>
<dbReference type="InterPro" id="IPR027417">
    <property type="entry name" value="P-loop_NTPase"/>
</dbReference>
<dbReference type="GO" id="GO:0005739">
    <property type="term" value="C:mitochondrion"/>
    <property type="evidence" value="ECO:0007669"/>
    <property type="project" value="TreeGrafter"/>
</dbReference>
<dbReference type="SUPFAM" id="SSF82051">
    <property type="entry name" value="Obg GTP-binding protein N-terminal domain"/>
    <property type="match status" value="1"/>
</dbReference>
<dbReference type="GO" id="GO:0000287">
    <property type="term" value="F:magnesium ion binding"/>
    <property type="evidence" value="ECO:0007669"/>
    <property type="project" value="InterPro"/>
</dbReference>
<evidence type="ECO:0000256" key="5">
    <source>
        <dbReference type="SAM" id="MobiDB-lite"/>
    </source>
</evidence>
<evidence type="ECO:0000256" key="4">
    <source>
        <dbReference type="ARBA" id="ARBA00023134"/>
    </source>
</evidence>
<keyword evidence="9" id="KW-1185">Reference proteome</keyword>
<dbReference type="InterPro" id="IPR031167">
    <property type="entry name" value="G_OBG"/>
</dbReference>
<keyword evidence="3" id="KW-0547">Nucleotide-binding</keyword>
<dbReference type="InterPro" id="IPR036726">
    <property type="entry name" value="GTP1_OBG_dom_sf"/>
</dbReference>
<dbReference type="PROSITE" id="PS51883">
    <property type="entry name" value="OBG"/>
    <property type="match status" value="1"/>
</dbReference>
<dbReference type="PROSITE" id="PS51710">
    <property type="entry name" value="G_OBG"/>
    <property type="match status" value="1"/>
</dbReference>
<feature type="domain" description="OBG-type G" evidence="6">
    <location>
        <begin position="290"/>
        <end position="456"/>
    </location>
</feature>
<dbReference type="GO" id="GO:0003924">
    <property type="term" value="F:GTPase activity"/>
    <property type="evidence" value="ECO:0007669"/>
    <property type="project" value="InterPro"/>
</dbReference>
<dbReference type="FunFam" id="2.70.210.12:FF:000001">
    <property type="entry name" value="GTPase Obg"/>
    <property type="match status" value="1"/>
</dbReference>
<dbReference type="InterPro" id="IPR006169">
    <property type="entry name" value="GTP1_OBG_dom"/>
</dbReference>
<comment type="similarity">
    <text evidence="1">Belongs to the TRAFAC class OBG-HflX-like GTPase superfamily. OBG GTPase family.</text>
</comment>
<dbReference type="PANTHER" id="PTHR11702:SF31">
    <property type="entry name" value="MITOCHONDRIAL RIBOSOME-ASSOCIATED GTPASE 2"/>
    <property type="match status" value="1"/>
</dbReference>
<dbReference type="Pfam" id="PF01018">
    <property type="entry name" value="GTP1_OBG"/>
    <property type="match status" value="1"/>
</dbReference>
<dbReference type="EMBL" id="JAUCMV010000001">
    <property type="protein sequence ID" value="KAK0425334.1"/>
    <property type="molecule type" value="Genomic_DNA"/>
</dbReference>
<dbReference type="GO" id="GO:0042254">
    <property type="term" value="P:ribosome biogenesis"/>
    <property type="evidence" value="ECO:0007669"/>
    <property type="project" value="UniProtKB-UniRule"/>
</dbReference>
<dbReference type="PRINTS" id="PR00326">
    <property type="entry name" value="GTP1OBG"/>
</dbReference>